<organism evidence="13 14">
    <name type="scientific">Streptomyces xanthophaeus</name>
    <dbReference type="NCBI Taxonomy" id="67385"/>
    <lineage>
        <taxon>Bacteria</taxon>
        <taxon>Bacillati</taxon>
        <taxon>Actinomycetota</taxon>
        <taxon>Actinomycetes</taxon>
        <taxon>Kitasatosporales</taxon>
        <taxon>Streptomycetaceae</taxon>
        <taxon>Streptomyces</taxon>
    </lineage>
</organism>
<feature type="domain" description="Phthiocerol/phthiodiolone dimycocerosyl transferase C-terminal" evidence="12">
    <location>
        <begin position="215"/>
        <end position="377"/>
    </location>
</feature>
<dbReference type="PANTHER" id="PTHR28037:SF1">
    <property type="entry name" value="ALCOHOL O-ACETYLTRANSFERASE 1-RELATED"/>
    <property type="match status" value="1"/>
</dbReference>
<dbReference type="InterPro" id="IPR023213">
    <property type="entry name" value="CAT-like_dom_sf"/>
</dbReference>
<evidence type="ECO:0000256" key="2">
    <source>
        <dbReference type="ARBA" id="ARBA00000625"/>
    </source>
</evidence>
<dbReference type="InterPro" id="IPR052058">
    <property type="entry name" value="Alcohol_O-acetyltransferase"/>
</dbReference>
<reference evidence="13" key="1">
    <citation type="submission" date="2020-09" db="EMBL/GenBank/DDBJ databases">
        <title>Whole genome shotgun sequence of Streptomyces xanthophaeus NBRC 12829.</title>
        <authorList>
            <person name="Komaki H."/>
            <person name="Tamura T."/>
        </authorList>
    </citation>
    <scope>NUCLEOTIDE SEQUENCE</scope>
    <source>
        <strain evidence="13">NBRC 12829</strain>
    </source>
</reference>
<dbReference type="PANTHER" id="PTHR28037">
    <property type="entry name" value="ALCOHOL O-ACETYLTRANSFERASE 1-RELATED"/>
    <property type="match status" value="1"/>
</dbReference>
<dbReference type="SUPFAM" id="SSF52777">
    <property type="entry name" value="CoA-dependent acyltransferases"/>
    <property type="match status" value="2"/>
</dbReference>
<dbReference type="InterPro" id="IPR031641">
    <property type="entry name" value="PapA_C"/>
</dbReference>
<proteinExistence type="inferred from homology"/>
<keyword evidence="14" id="KW-1185">Reference proteome</keyword>
<comment type="catalytic activity">
    <reaction evidence="2">
        <text>2 a mycocerosyl-[mycocerosic acid synthase] + a phenolphthiocerol = a dimycocerosyl phenolphthiocerol + 2 holo-[mycocerosic acid synthase].</text>
        <dbReference type="EC" id="2.3.1.282"/>
    </reaction>
</comment>
<evidence type="ECO:0000256" key="10">
    <source>
        <dbReference type="ARBA" id="ARBA00032317"/>
    </source>
</evidence>
<gene>
    <name evidence="13" type="ORF">Sxan_15400</name>
</gene>
<evidence type="ECO:0000256" key="7">
    <source>
        <dbReference type="ARBA" id="ARBA00022679"/>
    </source>
</evidence>
<dbReference type="OrthoDB" id="3318646at2"/>
<comment type="catalytic activity">
    <reaction evidence="3">
        <text>2 a mycocerosyl-[mycocerosic acid synthase] + a phthiodiolone = a dimycocerosyl phthiodiolone + 2 holo-[mycocerosic acid synthase].</text>
        <dbReference type="EC" id="2.3.1.282"/>
    </reaction>
</comment>
<dbReference type="RefSeq" id="WP_031142255.1">
    <property type="nucleotide sequence ID" value="NZ_BNEE01000004.1"/>
</dbReference>
<evidence type="ECO:0000256" key="8">
    <source>
        <dbReference type="ARBA" id="ARBA00023315"/>
    </source>
</evidence>
<evidence type="ECO:0000256" key="9">
    <source>
        <dbReference type="ARBA" id="ARBA00030465"/>
    </source>
</evidence>
<comment type="catalytic activity">
    <reaction evidence="1">
        <text>2 a mycocerosyl-[mycocerosic acid synthase] + a phthiocerol = a dimycocerosyl phthiocerol + 2 holo-[mycocerosic acid synthase].</text>
        <dbReference type="EC" id="2.3.1.282"/>
    </reaction>
</comment>
<evidence type="ECO:0000256" key="6">
    <source>
        <dbReference type="ARBA" id="ARBA00013449"/>
    </source>
</evidence>
<protein>
    <recommendedName>
        <fullName evidence="6">Phthiocerol/phthiodiolone dimycocerosyl transferase</fullName>
        <ecNumber evidence="5">2.3.1.282</ecNumber>
    </recommendedName>
    <alternativeName>
        <fullName evidence="11">Acyltransferase PapA5</fullName>
    </alternativeName>
    <alternativeName>
        <fullName evidence="9">Phthiocerol/phthiodiolone O-acyltransferase</fullName>
    </alternativeName>
    <alternativeName>
        <fullName evidence="10">Polyketide synthase-associated protein A5</fullName>
    </alternativeName>
</protein>
<dbReference type="GO" id="GO:0016746">
    <property type="term" value="F:acyltransferase activity"/>
    <property type="evidence" value="ECO:0007669"/>
    <property type="project" value="UniProtKB-KW"/>
</dbReference>
<evidence type="ECO:0000313" key="14">
    <source>
        <dbReference type="Proteomes" id="UP000600026"/>
    </source>
</evidence>
<dbReference type="Proteomes" id="UP000600026">
    <property type="component" value="Unassembled WGS sequence"/>
</dbReference>
<comment type="similarity">
    <text evidence="4">Belongs to the acyltransferase PapA5 family.</text>
</comment>
<comment type="caution">
    <text evidence="13">The sequence shown here is derived from an EMBL/GenBank/DDBJ whole genome shotgun (WGS) entry which is preliminary data.</text>
</comment>
<dbReference type="Gene3D" id="3.30.559.10">
    <property type="entry name" value="Chloramphenicol acetyltransferase-like domain"/>
    <property type="match status" value="1"/>
</dbReference>
<keyword evidence="7" id="KW-0808">Transferase</keyword>
<evidence type="ECO:0000256" key="4">
    <source>
        <dbReference type="ARBA" id="ARBA00006558"/>
    </source>
</evidence>
<dbReference type="Gene3D" id="3.30.559.30">
    <property type="entry name" value="Nonribosomal peptide synthetase, condensation domain"/>
    <property type="match status" value="1"/>
</dbReference>
<dbReference type="EC" id="2.3.1.282" evidence="5"/>
<evidence type="ECO:0000256" key="1">
    <source>
        <dbReference type="ARBA" id="ARBA00000026"/>
    </source>
</evidence>
<evidence type="ECO:0000259" key="12">
    <source>
        <dbReference type="Pfam" id="PF16911"/>
    </source>
</evidence>
<evidence type="ECO:0000256" key="11">
    <source>
        <dbReference type="ARBA" id="ARBA00033407"/>
    </source>
</evidence>
<accession>A0A919GWU4</accession>
<keyword evidence="8" id="KW-0012">Acyltransferase</keyword>
<evidence type="ECO:0000313" key="13">
    <source>
        <dbReference type="EMBL" id="GHI84176.1"/>
    </source>
</evidence>
<dbReference type="Pfam" id="PF16911">
    <property type="entry name" value="PapA_C"/>
    <property type="match status" value="1"/>
</dbReference>
<dbReference type="EMBL" id="BNEE01000004">
    <property type="protein sequence ID" value="GHI84176.1"/>
    <property type="molecule type" value="Genomic_DNA"/>
</dbReference>
<name>A0A919GWU4_9ACTN</name>
<sequence length="428" mass="45597">MTSQRLISPFESPYFLDLGAAALPLYDMPAYVESEVRGPMDPALVSRALGMLTARHPMLRSEVADGDTGLLLRVRDRVQPPLTVLDGAGDAFAELISSRPDWTESMLHAWLLSDGDHHRVVLGVHHGVADGRSAFALLAEFWRTYTALAAGARPTPERRDELPEAVDVRLAGTFPDREIGVLAENLAAAAEEQVHPPAGLVPEAADGPGRPPAARRFVVDRLEFGPEATEAFVTAARDRGATVNSMVTGLLLTAVRAQLSPATGPLAMVCGHGVDLRTRLTPELPLDTVLNCTTGLLTPVKVSHGDHPDLIGAEVADQFTCALGRRDPERYLLASLRAASRGAVLPVPAVSYDISNAGRIPGHPVPEGVRLLRSGGAANAPGMPPKIAVAGFGGRLLIQNEYDGWTYGAEQMGRLWETLRTSLAELAA</sequence>
<dbReference type="AlphaFoldDB" id="A0A919GWU4"/>
<evidence type="ECO:0000256" key="3">
    <source>
        <dbReference type="ARBA" id="ARBA00001907"/>
    </source>
</evidence>
<evidence type="ECO:0000256" key="5">
    <source>
        <dbReference type="ARBA" id="ARBA00012866"/>
    </source>
</evidence>